<proteinExistence type="predicted"/>
<dbReference type="Proteomes" id="UP001153148">
    <property type="component" value="Unassembled WGS sequence"/>
</dbReference>
<protein>
    <submittedName>
        <fullName evidence="1">Uncharacterized protein</fullName>
    </submittedName>
</protein>
<name>A0ABN7P219_TIMPD</name>
<accession>A0ABN7P219</accession>
<reference evidence="1" key="1">
    <citation type="submission" date="2021-03" db="EMBL/GenBank/DDBJ databases">
        <authorList>
            <person name="Tran Van P."/>
        </authorList>
    </citation>
    <scope>NUCLEOTIDE SEQUENCE</scope>
</reference>
<dbReference type="EMBL" id="CAJPIN010017341">
    <property type="protein sequence ID" value="CAG2061812.1"/>
    <property type="molecule type" value="Genomic_DNA"/>
</dbReference>
<keyword evidence="2" id="KW-1185">Reference proteome</keyword>
<comment type="caution">
    <text evidence="1">The sequence shown here is derived from an EMBL/GenBank/DDBJ whole genome shotgun (WGS) entry which is preliminary data.</text>
</comment>
<evidence type="ECO:0000313" key="1">
    <source>
        <dbReference type="EMBL" id="CAG2061812.1"/>
    </source>
</evidence>
<organism evidence="1 2">
    <name type="scientific">Timema podura</name>
    <name type="common">Walking stick</name>
    <dbReference type="NCBI Taxonomy" id="61482"/>
    <lineage>
        <taxon>Eukaryota</taxon>
        <taxon>Metazoa</taxon>
        <taxon>Ecdysozoa</taxon>
        <taxon>Arthropoda</taxon>
        <taxon>Hexapoda</taxon>
        <taxon>Insecta</taxon>
        <taxon>Pterygota</taxon>
        <taxon>Neoptera</taxon>
        <taxon>Polyneoptera</taxon>
        <taxon>Phasmatodea</taxon>
        <taxon>Timematodea</taxon>
        <taxon>Timematoidea</taxon>
        <taxon>Timematidae</taxon>
        <taxon>Timema</taxon>
    </lineage>
</organism>
<sequence>MKIRGPNLSWTILNSQILQYGYAMKRPTWQLFRIPRSDGPVRAGGVALLLRSDIQSVEITSGKSQYPWEIKWFKGNVTNFGIPAVDLEAWAESFTFSMKPDSVMCSRLEFPKLGVSELGKCFTGSELRAALNRVRHMVVGPDNVSYGILTKLSSVSRRALLKVFYIL</sequence>
<evidence type="ECO:0000313" key="2">
    <source>
        <dbReference type="Proteomes" id="UP001153148"/>
    </source>
</evidence>
<gene>
    <name evidence="1" type="ORF">TPAB3V08_LOCUS8765</name>
</gene>